<name>A0A1C3H6E7_9GAMM</name>
<organism evidence="3 4">
    <name type="scientific">Cardiobacterium hominis</name>
    <dbReference type="NCBI Taxonomy" id="2718"/>
    <lineage>
        <taxon>Bacteria</taxon>
        <taxon>Pseudomonadati</taxon>
        <taxon>Pseudomonadota</taxon>
        <taxon>Gammaproteobacteria</taxon>
        <taxon>Cardiobacteriales</taxon>
        <taxon>Cardiobacteriaceae</taxon>
        <taxon>Cardiobacterium</taxon>
    </lineage>
</organism>
<reference evidence="4" key="1">
    <citation type="submission" date="2016-04" db="EMBL/GenBank/DDBJ databases">
        <authorList>
            <person name="Tagini F."/>
        </authorList>
    </citation>
    <scope>NUCLEOTIDE SEQUENCE [LARGE SCALE GENOMIC DNA]</scope>
    <source>
        <strain evidence="4">CHUV0807</strain>
    </source>
</reference>
<sequence length="393" mass="41083">MKKTLALLLAIAATQAIAQRTTYTETYRVGGNQTVPAIRNQGQLTVVPPGTPVMPPNAAAARSRINVRPLNFNNGQAHISGAIRGLGIAAYHFSGVAGQSIRMVPNSKNFAMEFALFNPEMGMRFGAVHTLPYSGDYEVRIVQNHKNAAHSKKARPYNVTIYLDGGAGGASQPMPVPAPAYPVAAPVPVSPRPAPVPVQARPMPAPAPAPMMPAGGEPMPVKKSAATAATLPVAAAVPVKAAPETAPAPRRLPVKANPAPAEEMAADNAPAPRRLPVKANPAPAESMAEADAAPAPVAKSGKGKTRNYQCQNGKKLRVEYLDIDTPSPTAVVRQGKKSVRMPLDEGASEGKNMIFSSDAGMLHLIKTDGNNLAKAEVLSFDHNGKPVAFACKP</sequence>
<evidence type="ECO:0000313" key="4">
    <source>
        <dbReference type="Proteomes" id="UP000190837"/>
    </source>
</evidence>
<evidence type="ECO:0000256" key="2">
    <source>
        <dbReference type="SAM" id="SignalP"/>
    </source>
</evidence>
<proteinExistence type="predicted"/>
<protein>
    <recommendedName>
        <fullName evidence="5">C-type lysozyme inhibitor domain-containing protein</fullName>
    </recommendedName>
</protein>
<accession>A0A1C3H6E7</accession>
<dbReference type="Gene3D" id="2.60.120.380">
    <property type="match status" value="1"/>
</dbReference>
<dbReference type="Proteomes" id="UP000190837">
    <property type="component" value="Unassembled WGS sequence"/>
</dbReference>
<dbReference type="EMBL" id="FKLO01000073">
    <property type="protein sequence ID" value="SAM70255.1"/>
    <property type="molecule type" value="Genomic_DNA"/>
</dbReference>
<feature type="chain" id="PRO_5008674991" description="C-type lysozyme inhibitor domain-containing protein" evidence="2">
    <location>
        <begin position="19"/>
        <end position="393"/>
    </location>
</feature>
<feature type="compositionally biased region" description="Low complexity" evidence="1">
    <location>
        <begin position="281"/>
        <end position="298"/>
    </location>
</feature>
<keyword evidence="2" id="KW-0732">Signal</keyword>
<gene>
    <name evidence="3" type="ORF">CHUV0807_2170</name>
</gene>
<feature type="region of interest" description="Disordered" evidence="1">
    <location>
        <begin position="258"/>
        <end position="308"/>
    </location>
</feature>
<evidence type="ECO:0008006" key="5">
    <source>
        <dbReference type="Google" id="ProtNLM"/>
    </source>
</evidence>
<feature type="signal peptide" evidence="2">
    <location>
        <begin position="1"/>
        <end position="18"/>
    </location>
</feature>
<dbReference type="AlphaFoldDB" id="A0A1C3H6E7"/>
<evidence type="ECO:0000313" key="3">
    <source>
        <dbReference type="EMBL" id="SAM70255.1"/>
    </source>
</evidence>
<dbReference type="RefSeq" id="WP_048716640.1">
    <property type="nucleotide sequence ID" value="NZ_CP171111.1"/>
</dbReference>
<evidence type="ECO:0000256" key="1">
    <source>
        <dbReference type="SAM" id="MobiDB-lite"/>
    </source>
</evidence>